<protein>
    <submittedName>
        <fullName evidence="5">Neuraminidase-like domain-containing protein</fullName>
    </submittedName>
</protein>
<dbReference type="InterPro" id="IPR046839">
    <property type="entry name" value="ABC_toxin_N"/>
</dbReference>
<keyword evidence="6" id="KW-1185">Reference proteome</keyword>
<keyword evidence="1" id="KW-0175">Coiled coil</keyword>
<dbReference type="Pfam" id="PF20220">
    <property type="entry name" value="ABC_toxin_N"/>
    <property type="match status" value="1"/>
</dbReference>
<sequence length="3219" mass="364738">MAAQSQNPNMVFGKVSDNSGKTLANLKVVIYDKDMRSEELLAETVTLKDGTYKTTWLHSQLSGRGKKEADILVKVFTREKETLLFSSNINQVRFNASPKEEINIIIKNPIKNEIIEYDYLLKEVTFLAGKIPVAEFQETKEQPDVTFLYKELETDASKINYLIIANRLEKKIRIDAPFFYALLSKNTLLKNLQSEVITKPLFIDIDTDIQSVLYLAALADPKVIQSDVREAAEGLIVNKETVKKTKQNLEILQQYKKEAGYYFENEHPKKAFEKVSNFIQSGKIKQVSQLFEENKNDLSSFFSKLEDFSFSDKEDKSQEDKTIKELQKIVGFGNEMMPLIIKSKKITKPEDIKKLARLNKSEWVTELTAAKGKKITKEDKNNINLFASNIVRRLENQFPTTAFTAQLAREKKQLFANQKSILAFLNKNEDFDLKEDNIEHYIKQKKIPRKESEAVKEELKSVQRIFKLVPNYTKTNALRGEELNSAQGIASVGKTRFTKEIAPKVGLSEKEANLIFRKAENINTTAMLIAGELQDTMRAMDISSLETASLAKKLEAVSKDFPNLKSLFKLSDNCACEHCRSVYSPAAYLVEILEFLSKRTVRDTISNTTSNLAKDELFKRRPDLGEIDLGCENANTPVKYIDLVCEILEEAIAPGVHFEYSGNLSDGSNPVEGIISADLLASIQNAQTELTDITTGDPVFVPADYEITNQALVIDTGIFEGAKPVYYLRDKKIVFKIVYEQTISGVKQYKIYRLKQTFGTAEELDAAPEYVNITAYHELQKNAFAFQLPFDLNHTEAKAYFNRFGLNRGDLMKTFQVVTVPHEAIIATEKLGLNDSERKLISAAPSPNNNAAQQLYWNVPAPGNVVNYLKEVDHFLVKTNLSFDQLDLLLKLNFIDKNANLFIKHNYDDLLPGETELTISCDTAKKEIANLDLAALDRIHRFLRLQKKTGLKLELLDEIISQSKLGRGKLDANDDNSNGITNGEECLIVLSVLFEIASKTGLKIDQLVGFYGEIPHEIITDNLPKPLYYQVFLNKAKNGFIDNGLKPENVDTGQPISNVKTSIAVCLQIKEEELDQLLILLSNQEVSFSNLSYLYAATQLAKKLKLKISDFIILRELFDIDFNASPQATLDFITSVFDFKKSPLKAAEVKYMLWHQAPEVPNIDDKRKQILEKLQKEYQVVIDSNKSPFDASLNADEQKEAVKTTLEKLPVISEDDTKIITGFIDSSWSFKWINEAGAEVSSTDFAGADLYLTTKLASYFNVNSITAFFSSLNTANSNLILANTNQSSAIAAIELAQQAVAEATNPGDLASAQAQLLIAQANETATSLAVKNIQDAFEAIRKNLVKEILDVVSAFNVADGKRNALELNLSTAFKADSELIKVILKYAQLKKSAPGNEFLEAILLADDLNIKIGLPPALPAITITTPAKQHAALNLLNKILPLISVFKLNNVQIEWFFQNSKDLDWFAFDNIPFAAAQTRVSYSEYSNFISIIDLLSQFDPVINPSDPEVPISMLGLLKDFGKLSTVTAAQKSQFLEKLALLLNFDKQELQILDSFLFPGTANVKHYNVAKTWYRVLDCIQCLLKLSVKVSQITAYLKPVLNAIDVANLRTALKSRYDEDTWLETLKEIMNSIRPQKRNALVAYLLAVNEEMKDENDLFDYFLVDVEMESCMPSSRIVQAHNAIQVFVQRCLMGLEPKAAADLETDVNWNQWKWMKNYRVWEANRKIFLYPENWIEPELRDDKTYLFKEFENELQQSELTDFSAEQALANYLEKLDAIAFLEVVASYYQTDIKTMHVFARSKGGDPYIYYYRKLEKELSWTPWEKVELDITGDHLTAFVRNNRLCLAWPIFSDELDPSPQATMPTENPGEKVTMDKSKRKLKIQLAVSELANTKWQPKKVSTDSILTPNSYTDDEDDLRRDVYYLTYFALPKINNFPISDVICLFKQAPQNSEGPQTLNGIFSIAGCKGYPELIFKDSIQVGFPDFLPDFNDTQFLKNKYAEQNQDAPNDDLSVVNGVTVFKPGSPYSMLLRQTPGNFRISYPHQFTKIDFVSLIFQLLSNLVNNSAQMNNMSSYSGHTKRYRFKIPMGTLLPYFKENSHHAYVIIPGYYKQGDIRNYTDDDFFTDSDKRTATDVLMLIDDIQNFFNKLKLKHDAIPTPPPVDYVAFVHEMILDQEFTSITERLGAYEQFDTAYAFMIGIINNSEIDTVLQQIKAKNGLVYGEQFKNMYHPLVCPLRAAFYNKGIPELMKRETQMKKTGFDFKSYYVPNPLMIPTSLTPFPDGSQKWSYPIEDVDFSPEGSYSCYNWELFFHVPLMIAVKLTQNQRFEESMTWFHYMFNPTGALSGSTPQKYWVTKPFYLNQDEHYNEQRIDNLLFKNASSGTAEKAIMEWREKPFMPDVIARKRPVAYQKTLLMKYLDNLIEWGDYLFRQDTMESVAQATQMYIIGDKVLGPKPLTVPPVVKPSYQTYNQIKGKLDSFGNALIDLENLIPEFELLPEGGAELPPSPVTLSMLYFCIPENDKMLEYWAKIADRLFKIRHCQNIDGVERSLALFAPPIDPAMLVRAAASGMDISSVIAGLNAPTPFYRFNVLSQKSTELAQEVRGLGNSLLSALEKKDGEAMSLLRNQLEMKVLNSVRDIKTLQIREAAEQIEVLKRTKKVTEERHKYYQEIEYMNALETTTLILNGVSIIGFTVGSIMELTAGATALVPDVTVGAAGIGGSPLATSKLTGGEQISSSISTFAKAILLGSQVVDKVAAGISTMGSYERRNDDWKLQERLAEKEISSIEKQISAAELRKEISETDLRNHDIQIENAKKTDEFMRSKFTNKELYDWMIGQISSVYFSAYKLSHDFAKKAERSYKFELGNDDSFISYGYWDSKKKGLQSADRLIHDIKRMETSYLDKNKREYEITKNVSLAMLDPLALIRLKATGICDFEIPEVLYDMDHSGQYFRRLKSVSISLPCIAGPYTSVSAKLSLVNNRYRKNTEDAANYAEDIMAGDNRFVYNVGSIQSIAISNAQSDSGVFELNFRDDRYLPFEGTGAISGWRLELPTEVRQFDYNTISDVILHVKYTAREGGSSLKTAANTTLKDQLELIKQGLNRNGLHIALNLKHDKTNEWHLLKKNGTVDLTIDKFRLPYMAQPFDSVEIENVIFVAKVTGNPVSFTIKINDAPLNLSRADELKLCKGISSNIDLDTPFTLSVSEDDKEFLEEIVMIVKYKF</sequence>
<dbReference type="InterPro" id="IPR040840">
    <property type="entry name" value="TcA_TcB_BD"/>
</dbReference>
<feature type="domain" description="Neuraminidase-like" evidence="3">
    <location>
        <begin position="1780"/>
        <end position="1917"/>
    </location>
</feature>
<dbReference type="Pfam" id="PF18276">
    <property type="entry name" value="TcA_TcB_BD"/>
    <property type="match status" value="1"/>
</dbReference>
<gene>
    <name evidence="5" type="ORF">M0M44_20470</name>
</gene>
<feature type="domain" description="ABC toxin N-terminal" evidence="4">
    <location>
        <begin position="1631"/>
        <end position="1750"/>
    </location>
</feature>
<feature type="coiled-coil region" evidence="1">
    <location>
        <begin position="2768"/>
        <end position="2795"/>
    </location>
</feature>
<dbReference type="Pfam" id="PF18413">
    <property type="entry name" value="Neuraminidase"/>
    <property type="match status" value="1"/>
</dbReference>
<dbReference type="InterPro" id="IPR041079">
    <property type="entry name" value="Neuraminidase-like"/>
</dbReference>
<name>A0ABY4LTF0_9FLAO</name>
<proteinExistence type="predicted"/>
<dbReference type="RefSeq" id="WP_248727380.1">
    <property type="nucleotide sequence ID" value="NZ_CP096829.1"/>
</dbReference>
<feature type="domain" description="Tc toxin complex TcA C-terminal TcB-binding" evidence="2">
    <location>
        <begin position="2787"/>
        <end position="3072"/>
    </location>
</feature>
<evidence type="ECO:0000259" key="4">
    <source>
        <dbReference type="Pfam" id="PF20220"/>
    </source>
</evidence>
<dbReference type="EMBL" id="CP096829">
    <property type="protein sequence ID" value="UPZ15121.1"/>
    <property type="molecule type" value="Genomic_DNA"/>
</dbReference>
<evidence type="ECO:0000259" key="3">
    <source>
        <dbReference type="Pfam" id="PF18413"/>
    </source>
</evidence>
<evidence type="ECO:0000313" key="5">
    <source>
        <dbReference type="EMBL" id="UPZ15121.1"/>
    </source>
</evidence>
<organism evidence="5 6">
    <name type="scientific">Flavobacterium humidisoli</name>
    <dbReference type="NCBI Taxonomy" id="2937442"/>
    <lineage>
        <taxon>Bacteria</taxon>
        <taxon>Pseudomonadati</taxon>
        <taxon>Bacteroidota</taxon>
        <taxon>Flavobacteriia</taxon>
        <taxon>Flavobacteriales</taxon>
        <taxon>Flavobacteriaceae</taxon>
        <taxon>Flavobacterium</taxon>
    </lineage>
</organism>
<evidence type="ECO:0000256" key="1">
    <source>
        <dbReference type="SAM" id="Coils"/>
    </source>
</evidence>
<accession>A0ABY4LTF0</accession>
<dbReference type="Proteomes" id="UP000829998">
    <property type="component" value="Chromosome"/>
</dbReference>
<evidence type="ECO:0000313" key="6">
    <source>
        <dbReference type="Proteomes" id="UP000829998"/>
    </source>
</evidence>
<evidence type="ECO:0000259" key="2">
    <source>
        <dbReference type="Pfam" id="PF18276"/>
    </source>
</evidence>
<reference evidence="5 6" key="1">
    <citation type="submission" date="2022-04" db="EMBL/GenBank/DDBJ databases">
        <authorList>
            <person name="Ra J.-S."/>
            <person name="Kim S.-B."/>
        </authorList>
    </citation>
    <scope>NUCLEOTIDE SEQUENCE [LARGE SCALE GENOMIC DNA]</scope>
    <source>
        <strain evidence="5 6">MMS21-Er5</strain>
    </source>
</reference>